<keyword evidence="2" id="KW-0812">Transmembrane</keyword>
<evidence type="ECO:0000256" key="2">
    <source>
        <dbReference type="SAM" id="Phobius"/>
    </source>
</evidence>
<protein>
    <submittedName>
        <fullName evidence="4">Zinc-ribbon domain-containing protein</fullName>
    </submittedName>
</protein>
<keyword evidence="2" id="KW-0472">Membrane</keyword>
<organism evidence="4 5">
    <name type="scientific">Candidatus Scybalenecus merdavium</name>
    <dbReference type="NCBI Taxonomy" id="2840939"/>
    <lineage>
        <taxon>Bacteria</taxon>
        <taxon>Bacillati</taxon>
        <taxon>Bacillota</taxon>
        <taxon>Clostridia</taxon>
        <taxon>Eubacteriales</taxon>
        <taxon>Oscillospiraceae</taxon>
        <taxon>Oscillospiraceae incertae sedis</taxon>
        <taxon>Candidatus Scybalenecus</taxon>
    </lineage>
</organism>
<evidence type="ECO:0000313" key="5">
    <source>
        <dbReference type="Proteomes" id="UP000824125"/>
    </source>
</evidence>
<evidence type="ECO:0000259" key="3">
    <source>
        <dbReference type="Pfam" id="PF13240"/>
    </source>
</evidence>
<evidence type="ECO:0000256" key="1">
    <source>
        <dbReference type="SAM" id="MobiDB-lite"/>
    </source>
</evidence>
<feature type="transmembrane region" description="Helical" evidence="2">
    <location>
        <begin position="106"/>
        <end position="125"/>
    </location>
</feature>
<keyword evidence="2" id="KW-1133">Transmembrane helix</keyword>
<comment type="caution">
    <text evidence="4">The sequence shown here is derived from an EMBL/GenBank/DDBJ whole genome shotgun (WGS) entry which is preliminary data.</text>
</comment>
<feature type="compositionally biased region" description="Polar residues" evidence="1">
    <location>
        <begin position="67"/>
        <end position="77"/>
    </location>
</feature>
<feature type="domain" description="Zinc-ribbon" evidence="3">
    <location>
        <begin position="4"/>
        <end position="23"/>
    </location>
</feature>
<sequence>MRICPNCGNENSDQSQFCMYCGTVFAQNSASFVPPNDGYSNTQPPFAGTPVQPGSLQNGSAIPPYGQNPQPLYGQSAQAPNAQIPSYLQNQSSGGEKNKKKLSPGAIVGIVLAVLLVLSGIGFAAEKVFQKQQAAEAVDDIELPEIPDFDLDSDFDTAGDSSADSTIDSSLKFGKVADNIYTNEYAGVTLRLPSVDWKFLTKDEIYAHYSENQTAVLLDDETKETYYDSLGARFYYDMAMVNATSGASVQMAVVEIKINTDYTLNEFFEGVEDGLSETVDDALMEDAGIITIGNNTYSVKAIHMPESAPSIVMYYAVTKIDQDIVYICITESADKNFLDCFNNIIV</sequence>
<proteinExistence type="predicted"/>
<dbReference type="AlphaFoldDB" id="A0A9D1MTG9"/>
<accession>A0A9D1MTG9</accession>
<reference evidence="4" key="1">
    <citation type="submission" date="2020-10" db="EMBL/GenBank/DDBJ databases">
        <authorList>
            <person name="Gilroy R."/>
        </authorList>
    </citation>
    <scope>NUCLEOTIDE SEQUENCE</scope>
    <source>
        <strain evidence="4">CHK176-6737</strain>
    </source>
</reference>
<feature type="region of interest" description="Disordered" evidence="1">
    <location>
        <begin position="35"/>
        <end position="77"/>
    </location>
</feature>
<dbReference type="Pfam" id="PF13240">
    <property type="entry name" value="Zn_Ribbon_1"/>
    <property type="match status" value="1"/>
</dbReference>
<dbReference type="Proteomes" id="UP000824125">
    <property type="component" value="Unassembled WGS sequence"/>
</dbReference>
<name>A0A9D1MTG9_9FIRM</name>
<gene>
    <name evidence="4" type="ORF">IAD23_01885</name>
</gene>
<evidence type="ECO:0000313" key="4">
    <source>
        <dbReference type="EMBL" id="HIU68692.1"/>
    </source>
</evidence>
<reference evidence="4" key="2">
    <citation type="journal article" date="2021" name="PeerJ">
        <title>Extensive microbial diversity within the chicken gut microbiome revealed by metagenomics and culture.</title>
        <authorList>
            <person name="Gilroy R."/>
            <person name="Ravi A."/>
            <person name="Getino M."/>
            <person name="Pursley I."/>
            <person name="Horton D.L."/>
            <person name="Alikhan N.F."/>
            <person name="Baker D."/>
            <person name="Gharbi K."/>
            <person name="Hall N."/>
            <person name="Watson M."/>
            <person name="Adriaenssens E.M."/>
            <person name="Foster-Nyarko E."/>
            <person name="Jarju S."/>
            <person name="Secka A."/>
            <person name="Antonio M."/>
            <person name="Oren A."/>
            <person name="Chaudhuri R.R."/>
            <person name="La Ragione R."/>
            <person name="Hildebrand F."/>
            <person name="Pallen M.J."/>
        </authorList>
    </citation>
    <scope>NUCLEOTIDE SEQUENCE</scope>
    <source>
        <strain evidence="4">CHK176-6737</strain>
    </source>
</reference>
<dbReference type="EMBL" id="DVNM01000010">
    <property type="protein sequence ID" value="HIU68692.1"/>
    <property type="molecule type" value="Genomic_DNA"/>
</dbReference>
<dbReference type="InterPro" id="IPR026870">
    <property type="entry name" value="Zinc_ribbon_dom"/>
</dbReference>